<reference evidence="3" key="2">
    <citation type="submission" date="2021-03" db="EMBL/GenBank/DDBJ databases">
        <authorList>
            <person name="Jaffe A."/>
        </authorList>
    </citation>
    <scope>NUCLEOTIDE SEQUENCE</scope>
    <source>
        <strain evidence="3">RIFCSPHIGHO2_01_FULL_GW2011_AR10_43_9</strain>
    </source>
</reference>
<dbReference type="EMBL" id="JAGVWF010000018">
    <property type="protein sequence ID" value="MBS3059041.1"/>
    <property type="molecule type" value="Genomic_DNA"/>
</dbReference>
<evidence type="ECO:0000256" key="1">
    <source>
        <dbReference type="SAM" id="MobiDB-lite"/>
    </source>
</evidence>
<evidence type="ECO:0000313" key="4">
    <source>
        <dbReference type="Proteomes" id="UP000577419"/>
    </source>
</evidence>
<comment type="caution">
    <text evidence="2">The sequence shown here is derived from an EMBL/GenBank/DDBJ whole genome shotgun (WGS) entry which is preliminary data.</text>
</comment>
<sequence>MPARPRKKPPQKPVEVGKNSLPEELKKRRAVPVDISIKRELGYFKKGAKLLLFLKQPAGLTSIWLG</sequence>
<evidence type="ECO:0000313" key="3">
    <source>
        <dbReference type="EMBL" id="MBS3059041.1"/>
    </source>
</evidence>
<dbReference type="AlphaFoldDB" id="A0A7J4IVQ3"/>
<dbReference type="Proteomes" id="UP000683213">
    <property type="component" value="Unassembled WGS sequence"/>
</dbReference>
<name>A0A7J4IVQ3_9ARCH</name>
<feature type="region of interest" description="Disordered" evidence="1">
    <location>
        <begin position="1"/>
        <end position="21"/>
    </location>
</feature>
<protein>
    <submittedName>
        <fullName evidence="2">Uncharacterized protein</fullName>
    </submittedName>
</protein>
<gene>
    <name evidence="2" type="ORF">HA237_05990</name>
    <name evidence="3" type="ORF">J4224_01305</name>
</gene>
<dbReference type="EMBL" id="DUFG01000029">
    <property type="protein sequence ID" value="HIH08890.1"/>
    <property type="molecule type" value="Genomic_DNA"/>
</dbReference>
<organism evidence="2 4">
    <name type="scientific">Candidatus Iainarchaeum sp</name>
    <dbReference type="NCBI Taxonomy" id="3101447"/>
    <lineage>
        <taxon>Archaea</taxon>
        <taxon>Candidatus Iainarchaeota</taxon>
        <taxon>Candidatus Iainarchaeia</taxon>
        <taxon>Candidatus Iainarchaeales</taxon>
        <taxon>Candidatus Iainarchaeaceae</taxon>
        <taxon>Candidatus Iainarchaeum</taxon>
    </lineage>
</organism>
<accession>A0A7J4IVQ3</accession>
<evidence type="ECO:0000313" key="2">
    <source>
        <dbReference type="EMBL" id="HIH08890.1"/>
    </source>
</evidence>
<reference evidence="3" key="3">
    <citation type="submission" date="2021-05" db="EMBL/GenBank/DDBJ databases">
        <title>Protein family content uncovers lineage relationships and bacterial pathway maintenance mechanisms in DPANN archaea.</title>
        <authorList>
            <person name="Castelle C.J."/>
            <person name="Meheust R."/>
            <person name="Jaffe A.L."/>
            <person name="Seitz K."/>
            <person name="Gong X."/>
            <person name="Baker B.J."/>
            <person name="Banfield J.F."/>
        </authorList>
    </citation>
    <scope>NUCLEOTIDE SEQUENCE</scope>
    <source>
        <strain evidence="3">RIFCSPHIGHO2_01_FULL_GW2011_AR10_43_9</strain>
    </source>
</reference>
<feature type="compositionally biased region" description="Basic residues" evidence="1">
    <location>
        <begin position="1"/>
        <end position="10"/>
    </location>
</feature>
<reference evidence="2" key="1">
    <citation type="journal article" date="2020" name="bioRxiv">
        <title>A rank-normalized archaeal taxonomy based on genome phylogeny resolves widespread incomplete and uneven classifications.</title>
        <authorList>
            <person name="Rinke C."/>
            <person name="Chuvochina M."/>
            <person name="Mussig A.J."/>
            <person name="Chaumeil P.-A."/>
            <person name="Waite D.W."/>
            <person name="Whitman W.B."/>
            <person name="Parks D.H."/>
            <person name="Hugenholtz P."/>
        </authorList>
    </citation>
    <scope>NUCLEOTIDE SEQUENCE</scope>
    <source>
        <strain evidence="2">UBA10011</strain>
    </source>
</reference>
<dbReference type="Proteomes" id="UP000577419">
    <property type="component" value="Unassembled WGS sequence"/>
</dbReference>
<proteinExistence type="predicted"/>